<evidence type="ECO:0000313" key="2">
    <source>
        <dbReference type="EMBL" id="GGM07792.1"/>
    </source>
</evidence>
<reference evidence="2" key="2">
    <citation type="submission" date="2020-09" db="EMBL/GenBank/DDBJ databases">
        <authorList>
            <person name="Sun Q."/>
            <person name="Zhou Y."/>
        </authorList>
    </citation>
    <scope>NUCLEOTIDE SEQUENCE</scope>
    <source>
        <strain evidence="2">CGMCC 1.6293</strain>
    </source>
</reference>
<protein>
    <submittedName>
        <fullName evidence="2">Uncharacterized protein</fullName>
    </submittedName>
</protein>
<feature type="region of interest" description="Disordered" evidence="1">
    <location>
        <begin position="1"/>
        <end position="34"/>
    </location>
</feature>
<evidence type="ECO:0000256" key="1">
    <source>
        <dbReference type="SAM" id="MobiDB-lite"/>
    </source>
</evidence>
<dbReference type="EMBL" id="BMLF01000002">
    <property type="protein sequence ID" value="GGM07792.1"/>
    <property type="molecule type" value="Genomic_DNA"/>
</dbReference>
<evidence type="ECO:0000313" key="3">
    <source>
        <dbReference type="Proteomes" id="UP000649829"/>
    </source>
</evidence>
<proteinExistence type="predicted"/>
<dbReference type="AlphaFoldDB" id="A0A917T277"/>
<organism evidence="2 3">
    <name type="scientific">Pseudooceanicola nanhaiensis</name>
    <dbReference type="NCBI Taxonomy" id="375761"/>
    <lineage>
        <taxon>Bacteria</taxon>
        <taxon>Pseudomonadati</taxon>
        <taxon>Pseudomonadota</taxon>
        <taxon>Alphaproteobacteria</taxon>
        <taxon>Rhodobacterales</taxon>
        <taxon>Paracoccaceae</taxon>
        <taxon>Pseudooceanicola</taxon>
    </lineage>
</organism>
<comment type="caution">
    <text evidence="2">The sequence shown here is derived from an EMBL/GenBank/DDBJ whole genome shotgun (WGS) entry which is preliminary data.</text>
</comment>
<accession>A0A917T277</accession>
<name>A0A917T277_9RHOB</name>
<reference evidence="2" key="1">
    <citation type="journal article" date="2014" name="Int. J. Syst. Evol. Microbiol.">
        <title>Complete genome sequence of Corynebacterium casei LMG S-19264T (=DSM 44701T), isolated from a smear-ripened cheese.</title>
        <authorList>
            <consortium name="US DOE Joint Genome Institute (JGI-PGF)"/>
            <person name="Walter F."/>
            <person name="Albersmeier A."/>
            <person name="Kalinowski J."/>
            <person name="Ruckert C."/>
        </authorList>
    </citation>
    <scope>NUCLEOTIDE SEQUENCE</scope>
    <source>
        <strain evidence="2">CGMCC 1.6293</strain>
    </source>
</reference>
<keyword evidence="3" id="KW-1185">Reference proteome</keyword>
<sequence length="59" mass="5936">MCKGILVPASRSAPAPAGGPGRGPLDTIGSGLNRAGRRQKACHMARVTLTLALAAPLTE</sequence>
<dbReference type="Proteomes" id="UP000649829">
    <property type="component" value="Unassembled WGS sequence"/>
</dbReference>
<gene>
    <name evidence="2" type="ORF">GCM10011534_32210</name>
</gene>